<organism evidence="2 3">
    <name type="scientific">Protopolystoma xenopodis</name>
    <dbReference type="NCBI Taxonomy" id="117903"/>
    <lineage>
        <taxon>Eukaryota</taxon>
        <taxon>Metazoa</taxon>
        <taxon>Spiralia</taxon>
        <taxon>Lophotrochozoa</taxon>
        <taxon>Platyhelminthes</taxon>
        <taxon>Monogenea</taxon>
        <taxon>Polyopisthocotylea</taxon>
        <taxon>Polystomatidea</taxon>
        <taxon>Polystomatidae</taxon>
        <taxon>Protopolystoma</taxon>
    </lineage>
</organism>
<feature type="region of interest" description="Disordered" evidence="1">
    <location>
        <begin position="62"/>
        <end position="89"/>
    </location>
</feature>
<sequence>MFRPLNQKIWTRSANHTGQHDPHRTIQSQHQESSSTTAPLSTVTSSLFRPLNQKSWIRSANHTDQHDPHRSIQSQHQESSARFASSQLISSGQPTRDFVHQLANTILCRQTRPSTVWKIVASTTTSIPMEIQQEQNQRTLISKSHQIKSQIHEWHPSHDSTVTNHVSGLLDPLFVPDQLIGRNLSTLPIAISRQPPPNLPPLASPLFLSKRNSLSPVERNSRKTIFETPVLSHVIQGVPVSRARRSKEPAAINPHPSADRAPIIFRYTDVLVDLVNENSVSSPSASLSVSADSTEAFGGADICLSAANWLGNDAIGSSQLSKLLLPETLETLNRFAICEYRKSCHVDLYLWDIVKD</sequence>
<dbReference type="Proteomes" id="UP000784294">
    <property type="component" value="Unassembled WGS sequence"/>
</dbReference>
<keyword evidence="3" id="KW-1185">Reference proteome</keyword>
<evidence type="ECO:0000313" key="3">
    <source>
        <dbReference type="Proteomes" id="UP000784294"/>
    </source>
</evidence>
<feature type="compositionally biased region" description="Polar residues" evidence="1">
    <location>
        <begin position="25"/>
        <end position="42"/>
    </location>
</feature>
<name>A0A3S4ZR82_9PLAT</name>
<feature type="compositionally biased region" description="Polar residues" evidence="1">
    <location>
        <begin position="71"/>
        <end position="89"/>
    </location>
</feature>
<evidence type="ECO:0000313" key="2">
    <source>
        <dbReference type="EMBL" id="VEL09949.1"/>
    </source>
</evidence>
<proteinExistence type="predicted"/>
<evidence type="ECO:0000256" key="1">
    <source>
        <dbReference type="SAM" id="MobiDB-lite"/>
    </source>
</evidence>
<protein>
    <submittedName>
        <fullName evidence="2">Uncharacterized protein</fullName>
    </submittedName>
</protein>
<feature type="region of interest" description="Disordered" evidence="1">
    <location>
        <begin position="1"/>
        <end position="42"/>
    </location>
</feature>
<feature type="compositionally biased region" description="Polar residues" evidence="1">
    <location>
        <begin position="8"/>
        <end position="17"/>
    </location>
</feature>
<accession>A0A3S4ZR82</accession>
<gene>
    <name evidence="2" type="ORF">PXEA_LOCUS3389</name>
</gene>
<comment type="caution">
    <text evidence="2">The sequence shown here is derived from an EMBL/GenBank/DDBJ whole genome shotgun (WGS) entry which is preliminary data.</text>
</comment>
<reference evidence="2" key="1">
    <citation type="submission" date="2018-11" db="EMBL/GenBank/DDBJ databases">
        <authorList>
            <consortium name="Pathogen Informatics"/>
        </authorList>
    </citation>
    <scope>NUCLEOTIDE SEQUENCE</scope>
</reference>
<dbReference type="EMBL" id="CAAALY010007649">
    <property type="protein sequence ID" value="VEL09949.1"/>
    <property type="molecule type" value="Genomic_DNA"/>
</dbReference>
<dbReference type="AlphaFoldDB" id="A0A3S4ZR82"/>